<sequence>MADDPDHSGYGLSETPSGTETTPTQSSESTAPPVSLSRSITSSTNATPSSQSRSAGDHEASPTGSTKTQPMALTSRSTSVVASKTSVSSKATTPATFSVVPDPATSTSNSSSVGHFGISTGAVVGIAIGTGVVAVCIALVLQSCSTIAEAEDAVFTDARESHEYGVSSGEGLGAAEVEQT</sequence>
<accession>A0A2G8S466</accession>
<evidence type="ECO:0000256" key="1">
    <source>
        <dbReference type="SAM" id="MobiDB-lite"/>
    </source>
</evidence>
<protein>
    <submittedName>
        <fullName evidence="3">Uncharacterized protein</fullName>
    </submittedName>
</protein>
<feature type="region of interest" description="Disordered" evidence="1">
    <location>
        <begin position="1"/>
        <end position="111"/>
    </location>
</feature>
<gene>
    <name evidence="3" type="ORF">GSI_08610</name>
</gene>
<keyword evidence="2" id="KW-1133">Transmembrane helix</keyword>
<feature type="compositionally biased region" description="Polar residues" evidence="1">
    <location>
        <begin position="62"/>
        <end position="72"/>
    </location>
</feature>
<reference evidence="3 4" key="1">
    <citation type="journal article" date="2015" name="Sci. Rep.">
        <title>Chromosome-level genome map provides insights into diverse defense mechanisms in the medicinal fungus Ganoderma sinense.</title>
        <authorList>
            <person name="Zhu Y."/>
            <person name="Xu J."/>
            <person name="Sun C."/>
            <person name="Zhou S."/>
            <person name="Xu H."/>
            <person name="Nelson D.R."/>
            <person name="Qian J."/>
            <person name="Song J."/>
            <person name="Luo H."/>
            <person name="Xiang L."/>
            <person name="Li Y."/>
            <person name="Xu Z."/>
            <person name="Ji A."/>
            <person name="Wang L."/>
            <person name="Lu S."/>
            <person name="Hayward A."/>
            <person name="Sun W."/>
            <person name="Li X."/>
            <person name="Schwartz D.C."/>
            <person name="Wang Y."/>
            <person name="Chen S."/>
        </authorList>
    </citation>
    <scope>NUCLEOTIDE SEQUENCE [LARGE SCALE GENOMIC DNA]</scope>
    <source>
        <strain evidence="3 4">ZZ0214-1</strain>
    </source>
</reference>
<name>A0A2G8S466_9APHY</name>
<comment type="caution">
    <text evidence="3">The sequence shown here is derived from an EMBL/GenBank/DDBJ whole genome shotgun (WGS) entry which is preliminary data.</text>
</comment>
<organism evidence="3 4">
    <name type="scientific">Ganoderma sinense ZZ0214-1</name>
    <dbReference type="NCBI Taxonomy" id="1077348"/>
    <lineage>
        <taxon>Eukaryota</taxon>
        <taxon>Fungi</taxon>
        <taxon>Dikarya</taxon>
        <taxon>Basidiomycota</taxon>
        <taxon>Agaricomycotina</taxon>
        <taxon>Agaricomycetes</taxon>
        <taxon>Polyporales</taxon>
        <taxon>Polyporaceae</taxon>
        <taxon>Ganoderma</taxon>
    </lineage>
</organism>
<keyword evidence="2" id="KW-0472">Membrane</keyword>
<feature type="compositionally biased region" description="Polar residues" evidence="1">
    <location>
        <begin position="36"/>
        <end position="54"/>
    </location>
</feature>
<keyword evidence="4" id="KW-1185">Reference proteome</keyword>
<feature type="compositionally biased region" description="Low complexity" evidence="1">
    <location>
        <begin position="74"/>
        <end position="96"/>
    </location>
</feature>
<feature type="compositionally biased region" description="Low complexity" evidence="1">
    <location>
        <begin position="13"/>
        <end position="33"/>
    </location>
</feature>
<evidence type="ECO:0000256" key="2">
    <source>
        <dbReference type="SAM" id="Phobius"/>
    </source>
</evidence>
<evidence type="ECO:0000313" key="3">
    <source>
        <dbReference type="EMBL" id="PIL28569.1"/>
    </source>
</evidence>
<keyword evidence="2" id="KW-0812">Transmembrane</keyword>
<evidence type="ECO:0000313" key="4">
    <source>
        <dbReference type="Proteomes" id="UP000230002"/>
    </source>
</evidence>
<proteinExistence type="predicted"/>
<dbReference type="Proteomes" id="UP000230002">
    <property type="component" value="Unassembled WGS sequence"/>
</dbReference>
<dbReference type="EMBL" id="AYKW01000023">
    <property type="protein sequence ID" value="PIL28569.1"/>
    <property type="molecule type" value="Genomic_DNA"/>
</dbReference>
<dbReference type="AlphaFoldDB" id="A0A2G8S466"/>
<feature type="transmembrane region" description="Helical" evidence="2">
    <location>
        <begin position="116"/>
        <end position="141"/>
    </location>
</feature>